<reference evidence="16 18" key="9">
    <citation type="journal article" date="2015" name="G3 (Bethesda)">
        <title>Gene Model Annotations for Drosophila melanogaster: Impact of High-Throughput Data.</title>
        <authorList>
            <consortium name="FlyBase Consortium"/>
            <person name="Matthews B.B."/>
            <person name="Dos Santos G."/>
            <person name="Crosby M.A."/>
            <person name="Emmert D.B."/>
            <person name="St Pierre S.E."/>
            <person name="Gramates L.S."/>
            <person name="Zhou P."/>
            <person name="Schroeder A.J."/>
            <person name="Falls K."/>
            <person name="Strelets V."/>
            <person name="Russo S.M."/>
            <person name="Gelbart W.M."/>
            <person name="null"/>
        </authorList>
    </citation>
    <scope>NUCLEOTIDE SEQUENCE [LARGE SCALE GENOMIC DNA]</scope>
    <source>
        <strain evidence="18">Berkeley</strain>
    </source>
</reference>
<dbReference type="GO" id="GO:0007166">
    <property type="term" value="P:cell surface receptor signaling pathway"/>
    <property type="evidence" value="ECO:0007669"/>
    <property type="project" value="InterPro"/>
</dbReference>
<dbReference type="PaxDb" id="7227-FBpp0293249"/>
<dbReference type="AGR" id="FB:FBgn0050018"/>
<reference evidence="16 18" key="10">
    <citation type="journal article" date="2015" name="G3 (Bethesda)">
        <title>Gene Model Annotations for Drosophila melanogaster: The Rule-Benders.</title>
        <authorList>
            <consortium name="FlyBase Consortium"/>
            <person name="Crosby M.A."/>
            <person name="Gramates L.S."/>
            <person name="Dos Santos G."/>
            <person name="Matthews B.B."/>
            <person name="St Pierre S.E."/>
            <person name="Zhou P."/>
            <person name="Schroeder A.J."/>
            <person name="Falls K."/>
            <person name="Emmert D.B."/>
            <person name="Russo S.M."/>
            <person name="Gelbart W.M."/>
            <person name="null"/>
        </authorList>
    </citation>
    <scope>NUCLEOTIDE SEQUENCE [LARGE SCALE GENOMIC DNA]</scope>
    <source>
        <strain evidence="18">Berkeley</strain>
    </source>
</reference>
<dbReference type="OrthoDB" id="7850261at2759"/>
<reference evidence="16 18" key="4">
    <citation type="journal article" date="2002" name="Genome Biol.">
        <title>The transposable elements of the Drosophila melanogaster euchromatin: a genomics perspective.</title>
        <authorList>
            <person name="Kaminker J.S."/>
            <person name="Bergman C.M."/>
            <person name="Kronmiller B."/>
            <person name="Carlson J."/>
            <person name="Svirskas R."/>
            <person name="Patel S."/>
            <person name="Frise E."/>
            <person name="Wheeler D.A."/>
            <person name="Lewis S.E."/>
            <person name="Rubin G.M."/>
            <person name="Ashburner M."/>
            <person name="Celniker S.E."/>
        </authorList>
    </citation>
    <scope>NUCLEOTIDE SEQUENCE [LARGE SCALE GENOMIC DNA]</scope>
    <source>
        <strain evidence="18">Berkeley</strain>
    </source>
</reference>
<dbReference type="SMR" id="V9H0I1"/>
<dbReference type="GO" id="GO:0005886">
    <property type="term" value="C:plasma membrane"/>
    <property type="evidence" value="ECO:0000318"/>
    <property type="project" value="GO_Central"/>
</dbReference>
<reference evidence="16 18" key="11">
    <citation type="journal article" date="2015" name="Genome Res.">
        <title>The Release 6 reference sequence of the Drosophila melanogaster genome.</title>
        <authorList>
            <person name="Hoskins R.A."/>
            <person name="Carlson J.W."/>
            <person name="Wan K.H."/>
            <person name="Park S."/>
            <person name="Mendez I."/>
            <person name="Galle S.E."/>
            <person name="Booth B.W."/>
            <person name="Pfeiffer B.D."/>
            <person name="George R.A."/>
            <person name="Svirskas R."/>
            <person name="Krzywinski M."/>
            <person name="Schein J."/>
            <person name="Accardo M.C."/>
            <person name="Damia E."/>
            <person name="Messina G."/>
            <person name="Mendez-Lago M."/>
            <person name="de Pablos B."/>
            <person name="Demakova O.V."/>
            <person name="Andreyeva E.N."/>
            <person name="Boldyreva L.V."/>
            <person name="Marra M."/>
            <person name="Carvalho A.B."/>
            <person name="Dimitri P."/>
            <person name="Villasante A."/>
            <person name="Zhimulev I.F."/>
            <person name="Rubin G.M."/>
            <person name="Karpen G.H."/>
            <person name="Celniker S.E."/>
        </authorList>
    </citation>
    <scope>NUCLEOTIDE SEQUENCE [LARGE SCALE GENOMIC DNA]</scope>
    <source>
        <strain evidence="18">Berkeley</strain>
    </source>
</reference>
<dbReference type="CTD" id="246395"/>
<evidence type="ECO:0000256" key="7">
    <source>
        <dbReference type="ARBA" id="ARBA00023040"/>
    </source>
</evidence>
<dbReference type="GO" id="GO:0016020">
    <property type="term" value="C:membrane"/>
    <property type="evidence" value="ECO:0000250"/>
    <property type="project" value="FlyBase"/>
</dbReference>
<protein>
    <submittedName>
        <fullName evidence="16">Methuselah-like 13</fullName>
    </submittedName>
</protein>
<gene>
    <name evidence="16 17" type="primary">mthl13</name>
    <name evidence="16" type="synonym">Dmel\CG30018</name>
    <name evidence="16" type="synonym">Mthl13</name>
    <name evidence="16 17" type="ORF">CG30018</name>
    <name evidence="16" type="ORF">Dmel_CG30018</name>
</gene>
<feature type="transmembrane region" description="Helical" evidence="13">
    <location>
        <begin position="228"/>
        <end position="252"/>
    </location>
</feature>
<keyword evidence="10" id="KW-0675">Receptor</keyword>
<dbReference type="VEuPathDB" id="VectorBase:FBgn0050018"/>
<evidence type="ECO:0000256" key="9">
    <source>
        <dbReference type="ARBA" id="ARBA00023157"/>
    </source>
</evidence>
<evidence type="ECO:0000256" key="8">
    <source>
        <dbReference type="ARBA" id="ARBA00023136"/>
    </source>
</evidence>
<feature type="transmembrane region" description="Helical" evidence="13">
    <location>
        <begin position="404"/>
        <end position="429"/>
    </location>
</feature>
<evidence type="ECO:0000313" key="17">
    <source>
        <dbReference type="FlyBase" id="FBgn0050018"/>
    </source>
</evidence>
<reference evidence="16 18" key="7">
    <citation type="journal article" date="2007" name="Science">
        <title>The Release 5.1 annotation of Drosophila melanogaster heterochromatin.</title>
        <authorList>
            <person name="Smith C.D."/>
            <person name="Shu S."/>
            <person name="Mungall C.J."/>
            <person name="Karpen G.H."/>
        </authorList>
    </citation>
    <scope>NUCLEOTIDE SEQUENCE [LARGE SCALE GENOMIC DNA]</scope>
    <source>
        <strain evidence="18">Berkeley</strain>
    </source>
</reference>
<evidence type="ECO:0000256" key="12">
    <source>
        <dbReference type="ARBA" id="ARBA00023224"/>
    </source>
</evidence>
<dbReference type="EMBL" id="AE013599">
    <property type="protein sequence ID" value="AAO41410.2"/>
    <property type="molecule type" value="Genomic_DNA"/>
</dbReference>
<dbReference type="GO" id="GO:0004930">
    <property type="term" value="F:G protein-coupled receptor activity"/>
    <property type="evidence" value="ECO:0000250"/>
    <property type="project" value="FlyBase"/>
</dbReference>
<evidence type="ECO:0000259" key="15">
    <source>
        <dbReference type="PROSITE" id="PS50261"/>
    </source>
</evidence>
<sequence length="440" mass="51705">MKLQLLGTFLVLILLQFQAVNTDSNKTEEDSCVKSDDDNSNDEDDLWHCIPICCPRKNMMANGGCSFKEHLFRTKLDLNIRLDDNSTEALYFNNQTLLITSFWDIDEMMGLRRDEYTLYKNGTIYIHSDQSIQTKEEYCFYPHQIYSDFPETIWIISHKFSSIESPGAFELASGSIICYIIIFGIYLFVKELRNDFGKCVMSCVFCLFLDYLIWLMDELRLLDDFCSLTGYIMFFFDFANSVWFSIISYCIWKKITSVVSQENRDQFVFYSTFAYGISAIPLGIIISINQFWEEDLRKWNWLPLVGFSRCSVDDCKRSSWVYYFVPYAIMCAINIIMFVLTIKHIMKTKRNLHNLTKRPDRNETCVTVNFLNFELYLLFLRISGIMGVAWILIIFLLIEVNSTFWDIFGIIIQQIHYGFGIILFVLLIFKRSTHQLLIAK</sequence>
<feature type="chain" id="PRO_5004776103" evidence="14">
    <location>
        <begin position="23"/>
        <end position="440"/>
    </location>
</feature>
<dbReference type="InterPro" id="IPR010596">
    <property type="entry name" value="Methuselah_N_dom"/>
</dbReference>
<keyword evidence="11" id="KW-0325">Glycoprotein</keyword>
<keyword evidence="6 13" id="KW-1133">Transmembrane helix</keyword>
<keyword evidence="5 14" id="KW-0732">Signal</keyword>
<feature type="signal peptide" evidence="14">
    <location>
        <begin position="1"/>
        <end position="22"/>
    </location>
</feature>
<reference evidence="16 18" key="6">
    <citation type="journal article" date="2005" name="PLoS Comput. Biol.">
        <title>Combined evidence annotation of transposable elements in genome sequences.</title>
        <authorList>
            <person name="Quesneville H."/>
            <person name="Bergman C.M."/>
            <person name="Andrieu O."/>
            <person name="Autard D."/>
            <person name="Nouaud D."/>
            <person name="Ashburner M."/>
            <person name="Anxolabehere D."/>
        </authorList>
    </citation>
    <scope>NUCLEOTIDE SEQUENCE [LARGE SCALE GENOMIC DNA]</scope>
    <source>
        <strain evidence="18">Berkeley</strain>
    </source>
</reference>
<evidence type="ECO:0000256" key="14">
    <source>
        <dbReference type="SAM" id="SignalP"/>
    </source>
</evidence>
<evidence type="ECO:0000313" key="18">
    <source>
        <dbReference type="Proteomes" id="UP000000803"/>
    </source>
</evidence>
<dbReference type="FlyBase" id="FBgn0050018">
    <property type="gene designation" value="mthl13"/>
</dbReference>
<dbReference type="AlphaFoldDB" id="V9H0I1"/>
<dbReference type="InParanoid" id="V9H0I1"/>
<evidence type="ECO:0000256" key="13">
    <source>
        <dbReference type="SAM" id="Phobius"/>
    </source>
</evidence>
<feature type="transmembrane region" description="Helical" evidence="13">
    <location>
        <begin position="273"/>
        <end position="292"/>
    </location>
</feature>
<evidence type="ECO:0000256" key="10">
    <source>
        <dbReference type="ARBA" id="ARBA00023170"/>
    </source>
</evidence>
<dbReference type="Gene3D" id="2.170.180.11">
    <property type="entry name" value="Methuselah ectodomain, domain 2"/>
    <property type="match status" value="1"/>
</dbReference>
<dbReference type="InterPro" id="IPR036272">
    <property type="entry name" value="Methuselah_N_sf"/>
</dbReference>
<evidence type="ECO:0000313" key="16">
    <source>
        <dbReference type="EMBL" id="AAO41410.2"/>
    </source>
</evidence>
<dbReference type="GeneID" id="246395"/>
<evidence type="ECO:0000256" key="5">
    <source>
        <dbReference type="ARBA" id="ARBA00022729"/>
    </source>
</evidence>
<dbReference type="RefSeq" id="NP_788325.2">
    <property type="nucleotide sequence ID" value="NM_176145.3"/>
</dbReference>
<dbReference type="Pfam" id="PF00002">
    <property type="entry name" value="7tm_2"/>
    <property type="match status" value="1"/>
</dbReference>
<dbReference type="FunCoup" id="V9H0I1">
    <property type="interactions" value="9"/>
</dbReference>
<feature type="transmembrane region" description="Helical" evidence="13">
    <location>
        <begin position="171"/>
        <end position="189"/>
    </location>
</feature>
<feature type="transmembrane region" description="Helical" evidence="13">
    <location>
        <begin position="196"/>
        <end position="216"/>
    </location>
</feature>
<dbReference type="PROSITE" id="PS50261">
    <property type="entry name" value="G_PROTEIN_RECEP_F2_4"/>
    <property type="match status" value="1"/>
</dbReference>
<evidence type="ECO:0000256" key="11">
    <source>
        <dbReference type="ARBA" id="ARBA00023180"/>
    </source>
</evidence>
<dbReference type="InterPro" id="IPR051384">
    <property type="entry name" value="Mth_GPCR"/>
</dbReference>
<keyword evidence="18" id="KW-1185">Reference proteome</keyword>
<dbReference type="GO" id="GO:0008528">
    <property type="term" value="F:G protein-coupled peptide receptor activity"/>
    <property type="evidence" value="ECO:0000318"/>
    <property type="project" value="GO_Central"/>
</dbReference>
<dbReference type="Gene3D" id="1.20.1070.10">
    <property type="entry name" value="Rhodopsin 7-helix transmembrane proteins"/>
    <property type="match status" value="1"/>
</dbReference>
<dbReference type="STRING" id="7227.FBpp0293249"/>
<evidence type="ECO:0000256" key="1">
    <source>
        <dbReference type="ARBA" id="ARBA00004651"/>
    </source>
</evidence>
<dbReference type="PANTHER" id="PTHR47154">
    <property type="entry name" value="G-PROTEIN COUPLED RECEPTOR MTH-RELATED"/>
    <property type="match status" value="1"/>
</dbReference>
<dbReference type="GO" id="GO:0007186">
    <property type="term" value="P:G protein-coupled receptor signaling pathway"/>
    <property type="evidence" value="ECO:0000250"/>
    <property type="project" value="FlyBase"/>
</dbReference>
<comment type="similarity">
    <text evidence="2">Belongs to the G-protein coupled receptor 2 family. Mth subfamily.</text>
</comment>
<reference evidence="16 18" key="1">
    <citation type="journal article" date="2000" name="Science">
        <title>The genome sequence of Drosophila melanogaster.</title>
        <authorList>
            <person name="Adams M.D."/>
            <person name="Celniker S.E."/>
            <person name="Holt R.A."/>
            <person name="Evans C.A."/>
            <person name="Gocayne J.D."/>
            <person name="Amanatides P.G."/>
            <person name="Scherer S.E."/>
            <person name="Li P.W."/>
            <person name="Hoskins R.A."/>
            <person name="Galle R.F."/>
            <person name="George R.A."/>
            <person name="Lewis S.E."/>
            <person name="Richards S."/>
            <person name="Ashburner M."/>
            <person name="Henderson S.N."/>
            <person name="Sutton G.G."/>
            <person name="Wortman J.R."/>
            <person name="Yandell M.D."/>
            <person name="Zhang Q."/>
            <person name="Chen L.X."/>
            <person name="Brandon R.C."/>
            <person name="Rogers Y.H."/>
            <person name="Blazej R.G."/>
            <person name="Champe M."/>
            <person name="Pfeiffer B.D."/>
            <person name="Wan K.H."/>
            <person name="Doyle C."/>
            <person name="Baxter E.G."/>
            <person name="Helt G."/>
            <person name="Nelson C.R."/>
            <person name="Gabor G.L."/>
            <person name="Abril J.F."/>
            <person name="Agbayani A."/>
            <person name="An H.J."/>
            <person name="Andrews-Pfannkoch C."/>
            <person name="Baldwin D."/>
            <person name="Ballew R.M."/>
            <person name="Basu A."/>
            <person name="Baxendale J."/>
            <person name="Bayraktaroglu L."/>
            <person name="Beasley E.M."/>
            <person name="Beeson K.Y."/>
            <person name="Benos P.V."/>
            <person name="Berman B.P."/>
            <person name="Bhandari D."/>
            <person name="Bolshakov S."/>
            <person name="Borkova D."/>
            <person name="Botchan M.R."/>
            <person name="Bouck J."/>
            <person name="Brokstein P."/>
            <person name="Brottier P."/>
            <person name="Burtis K.C."/>
            <person name="Busam D.A."/>
            <person name="Butler H."/>
            <person name="Cadieu E."/>
            <person name="Center A."/>
            <person name="Chandra I."/>
            <person name="Cherry J.M."/>
            <person name="Cawley S."/>
            <person name="Dahlke C."/>
            <person name="Davenport L.B."/>
            <person name="Davies P."/>
            <person name="de Pablos B."/>
            <person name="Delcher A."/>
            <person name="Deng Z."/>
            <person name="Mays A.D."/>
            <person name="Dew I."/>
            <person name="Dietz S.M."/>
            <person name="Dodson K."/>
            <person name="Doup L.E."/>
            <person name="Downes M."/>
            <person name="Dugan-Rocha S."/>
            <person name="Dunkov B.C."/>
            <person name="Dunn P."/>
            <person name="Durbin K.J."/>
            <person name="Evangelista C.C."/>
            <person name="Ferraz C."/>
            <person name="Ferriera S."/>
            <person name="Fleischmann W."/>
            <person name="Fosler C."/>
            <person name="Gabrielian A.E."/>
            <person name="Garg N.S."/>
            <person name="Gelbart W.M."/>
            <person name="Glasser K."/>
            <person name="Glodek A."/>
            <person name="Gong F."/>
            <person name="Gorrell J.H."/>
            <person name="Gu Z."/>
            <person name="Guan P."/>
            <person name="Harris M."/>
            <person name="Harris N.L."/>
            <person name="Harvey D."/>
            <person name="Heiman T.J."/>
            <person name="Hernandez J.R."/>
            <person name="Houck J."/>
            <person name="Hostin D."/>
            <person name="Houston K.A."/>
            <person name="Howland T.J."/>
            <person name="Wei M.H."/>
            <person name="Ibegwam C."/>
            <person name="Jalali M."/>
            <person name="Kalush F."/>
            <person name="Karpen G.H."/>
            <person name="Ke Z."/>
            <person name="Kennison J.A."/>
            <person name="Ketchum K.A."/>
            <person name="Kimmel B.E."/>
            <person name="Kodira C.D."/>
            <person name="Kraft C."/>
            <person name="Kravitz S."/>
            <person name="Kulp D."/>
            <person name="Lai Z."/>
            <person name="Lasko P."/>
            <person name="Lei Y."/>
            <person name="Levitsky A.A."/>
            <person name="Li J."/>
            <person name="Li Z."/>
            <person name="Liang Y."/>
            <person name="Lin X."/>
            <person name="Liu X."/>
            <person name="Mattei B."/>
            <person name="McIntosh T.C."/>
            <person name="McLeod M.P."/>
            <person name="McPherson D."/>
            <person name="Merkulov G."/>
            <person name="Milshina N.V."/>
            <person name="Mobarry C."/>
            <person name="Morris J."/>
            <person name="Moshrefi A."/>
            <person name="Mount S.M."/>
            <person name="Moy M."/>
            <person name="Murphy B."/>
            <person name="Murphy L."/>
            <person name="Muzny D.M."/>
            <person name="Nelson D.L."/>
            <person name="Nelson D.R."/>
            <person name="Nelson K.A."/>
            <person name="Nixon K."/>
            <person name="Nusskern D.R."/>
            <person name="Pacleb J.M."/>
            <person name="Palazzolo M."/>
            <person name="Pittman G.S."/>
            <person name="Pan S."/>
            <person name="Pollard J."/>
            <person name="Puri V."/>
            <person name="Reese M.G."/>
            <person name="Reinert K."/>
            <person name="Remington K."/>
            <person name="Saunders R.D."/>
            <person name="Scheeler F."/>
            <person name="Shen H."/>
            <person name="Shue B.C."/>
            <person name="Siden-Kiamos I."/>
            <person name="Simpson M."/>
            <person name="Skupski M.P."/>
            <person name="Smith T."/>
            <person name="Spier E."/>
            <person name="Spradling A.C."/>
            <person name="Stapleton M."/>
            <person name="Strong R."/>
            <person name="Sun E."/>
            <person name="Svirskas R."/>
            <person name="Tector C."/>
            <person name="Turner R."/>
            <person name="Venter E."/>
            <person name="Wang A.H."/>
            <person name="Wang X."/>
            <person name="Wang Z.Y."/>
            <person name="Wassarman D.A."/>
            <person name="Weinstock G.M."/>
            <person name="Weissenbach J."/>
            <person name="Williams S.M."/>
            <person name="WoodageT"/>
            <person name="Worley K.C."/>
            <person name="Wu D."/>
            <person name="Yang S."/>
            <person name="Yao Q.A."/>
            <person name="Ye J."/>
            <person name="Yeh R.F."/>
            <person name="Zaveri J.S."/>
            <person name="Zhan M."/>
            <person name="Zhang G."/>
            <person name="Zhao Q."/>
            <person name="Zheng L."/>
            <person name="Zheng X.H."/>
            <person name="Zhong F.N."/>
            <person name="Zhong W."/>
            <person name="Zhou X."/>
            <person name="Zhu S."/>
            <person name="Zhu X."/>
            <person name="Smith H.O."/>
            <person name="Gibbs R.A."/>
            <person name="Myers E.W."/>
            <person name="Rubin G.M."/>
            <person name="Venter J.C."/>
        </authorList>
    </citation>
    <scope>NUCLEOTIDE SEQUENCE [LARGE SCALE GENOMIC DNA]</scope>
    <source>
        <strain evidence="18">Berkeley</strain>
    </source>
</reference>
<comment type="subcellular location">
    <subcellularLocation>
        <location evidence="1">Cell membrane</location>
        <topology evidence="1">Multi-pass membrane protein</topology>
    </subcellularLocation>
</comment>
<dbReference type="PhylomeDB" id="V9H0I1"/>
<accession>V9H0I1</accession>
<keyword evidence="12" id="KW-0807">Transducer</keyword>
<dbReference type="InterPro" id="IPR017981">
    <property type="entry name" value="GPCR_2-like_7TM"/>
</dbReference>
<keyword evidence="3" id="KW-1003">Cell membrane</keyword>
<dbReference type="Bgee" id="FBgn0050018">
    <property type="expression patterns" value="Expressed in mechanosensory neuron of leg chordotonal organ in insect leg and 13 other cell types or tissues"/>
</dbReference>
<dbReference type="InterPro" id="IPR023311">
    <property type="entry name" value="Methusela_ecto_dom_2"/>
</dbReference>
<evidence type="ECO:0000256" key="4">
    <source>
        <dbReference type="ARBA" id="ARBA00022692"/>
    </source>
</evidence>
<dbReference type="KEGG" id="dme:Dmel_CG30018"/>
<dbReference type="Pfam" id="PF06652">
    <property type="entry name" value="Methuselah_N"/>
    <property type="match status" value="1"/>
</dbReference>
<dbReference type="OMA" id="HQIYSDF"/>
<organism evidence="16 18">
    <name type="scientific">Drosophila melanogaster</name>
    <name type="common">Fruit fly</name>
    <dbReference type="NCBI Taxonomy" id="7227"/>
    <lineage>
        <taxon>Eukaryota</taxon>
        <taxon>Metazoa</taxon>
        <taxon>Ecdysozoa</taxon>
        <taxon>Arthropoda</taxon>
        <taxon>Hexapoda</taxon>
        <taxon>Insecta</taxon>
        <taxon>Pterygota</taxon>
        <taxon>Neoptera</taxon>
        <taxon>Endopterygota</taxon>
        <taxon>Diptera</taxon>
        <taxon>Brachycera</taxon>
        <taxon>Muscomorpha</taxon>
        <taxon>Ephydroidea</taxon>
        <taxon>Drosophilidae</taxon>
        <taxon>Drosophila</taxon>
        <taxon>Sophophora</taxon>
    </lineage>
</organism>
<dbReference type="InterPro" id="IPR000832">
    <property type="entry name" value="GPCR_2_secretin-like"/>
</dbReference>
<dbReference type="BioGRID-ORCS" id="246395">
    <property type="hits" value="0 hits in 1 CRISPR screen"/>
</dbReference>
<name>V9H0I1_DROME</name>
<dbReference type="SUPFAM" id="SSF63877">
    <property type="entry name" value="Methuselah ectodomain"/>
    <property type="match status" value="1"/>
</dbReference>
<reference evidence="16 18" key="2">
    <citation type="journal article" date="2002" name="Genome Biol.">
        <title>Finishing a whole-genome shotgun: release 3 of the Drosophila melanogaster euchromatic genome sequence.</title>
        <authorList>
            <person name="Celniker S.E."/>
            <person name="Wheeler D.A."/>
            <person name="Kronmiller B."/>
            <person name="Carlson J.W."/>
            <person name="Halpern A."/>
            <person name="Patel S."/>
            <person name="Adams M."/>
            <person name="Champe M."/>
            <person name="Dugan S.P."/>
            <person name="Frise E."/>
            <person name="Hodgson A."/>
            <person name="George R.A."/>
            <person name="Hoskins R.A."/>
            <person name="Laverty T."/>
            <person name="Muzny D.M."/>
            <person name="Nelson C.R."/>
            <person name="Pacleb J.M."/>
            <person name="Park S."/>
            <person name="Pfeiffer B.D."/>
            <person name="Richards S."/>
            <person name="Sodergren E.J."/>
            <person name="Svirskas R."/>
            <person name="Tabor P.E."/>
            <person name="Wan K."/>
            <person name="Stapleton M."/>
            <person name="Sutton G.G."/>
            <person name="Venter C."/>
            <person name="Weinstock G."/>
            <person name="Scherer S.E."/>
            <person name="Myers E.W."/>
            <person name="Gibbs R.A."/>
            <person name="Rubin G.M."/>
        </authorList>
    </citation>
    <scope>NUCLEOTIDE SEQUENCE [LARGE SCALE GENOMIC DNA]</scope>
    <source>
        <strain evidence="18">Berkeley</strain>
    </source>
</reference>
<evidence type="ECO:0000256" key="3">
    <source>
        <dbReference type="ARBA" id="ARBA00022475"/>
    </source>
</evidence>
<dbReference type="ExpressionAtlas" id="V9H0I1">
    <property type="expression patterns" value="baseline and differential"/>
</dbReference>
<dbReference type="PANTHER" id="PTHR47154:SF2">
    <property type="entry name" value="G-PROTEIN COUPLED RECEPTOR MTH-RELATED"/>
    <property type="match status" value="1"/>
</dbReference>
<feature type="transmembrane region" description="Helical" evidence="13">
    <location>
        <begin position="378"/>
        <end position="398"/>
    </location>
</feature>
<feature type="transmembrane region" description="Helical" evidence="13">
    <location>
        <begin position="320"/>
        <end position="342"/>
    </location>
</feature>
<feature type="domain" description="G-protein coupled receptors family 2 profile 2" evidence="15">
    <location>
        <begin position="175"/>
        <end position="431"/>
    </location>
</feature>
<evidence type="ECO:0000256" key="6">
    <source>
        <dbReference type="ARBA" id="ARBA00022989"/>
    </source>
</evidence>
<dbReference type="Proteomes" id="UP000000803">
    <property type="component" value="Chromosome 2R"/>
</dbReference>
<keyword evidence="9" id="KW-1015">Disulfide bond</keyword>
<keyword evidence="8 13" id="KW-0472">Membrane</keyword>
<keyword evidence="4 13" id="KW-0812">Transmembrane</keyword>
<evidence type="ECO:0000256" key="2">
    <source>
        <dbReference type="ARBA" id="ARBA00008979"/>
    </source>
</evidence>
<dbReference type="eggNOG" id="KOG4193">
    <property type="taxonomic scope" value="Eukaryota"/>
</dbReference>
<reference evidence="16 18" key="8">
    <citation type="journal article" date="2007" name="Science">
        <title>Sequence finishing and mapping of Drosophila melanogaster heterochromatin.</title>
        <authorList>
            <person name="Hoskins R.A."/>
            <person name="Carlson J.W."/>
            <person name="Kennedy C."/>
            <person name="Acevedo D."/>
            <person name="Evans-Holm M."/>
            <person name="Frise E."/>
            <person name="Wan K.H."/>
            <person name="Park S."/>
            <person name="Mendez-Lago M."/>
            <person name="Rossi F."/>
            <person name="Villasante A."/>
            <person name="Dimitri P."/>
            <person name="Karpen G.H."/>
            <person name="Celniker S.E."/>
        </authorList>
    </citation>
    <scope>NUCLEOTIDE SEQUENCE [LARGE SCALE GENOMIC DNA]</scope>
    <source>
        <strain evidence="18">Berkeley</strain>
    </source>
</reference>
<reference evidence="16 18" key="3">
    <citation type="journal article" date="2002" name="Genome Biol.">
        <title>Annotation of the Drosophila melanogaster euchromatic genome: a systematic review.</title>
        <authorList>
            <person name="Misra S."/>
            <person name="Crosby M.A."/>
            <person name="Mungall C.J."/>
            <person name="Matthews B.B."/>
            <person name="Campbell K.S."/>
            <person name="Hradecky P."/>
            <person name="Huang Y."/>
            <person name="Kaminker J.S."/>
            <person name="Millburn G.H."/>
            <person name="Prochnik S.E."/>
            <person name="Smith C.D."/>
            <person name="Tupy J.L."/>
            <person name="Whitfied E.J."/>
            <person name="Bayraktaroglu L."/>
            <person name="Berman B.P."/>
            <person name="Bettencourt B.R."/>
            <person name="Celniker S.E."/>
            <person name="de Grey A.D."/>
            <person name="Drysdale R.A."/>
            <person name="Harris N.L."/>
            <person name="Richter J."/>
            <person name="Russo S."/>
            <person name="Schroeder A.J."/>
            <person name="Shu S.Q."/>
            <person name="Stapleton M."/>
            <person name="Yamada C."/>
            <person name="Ashburner M."/>
            <person name="Gelbart W.M."/>
            <person name="Rubin G.M."/>
            <person name="Lewis S.E."/>
        </authorList>
    </citation>
    <scope>GENOME REANNOTATION</scope>
    <source>
        <strain evidence="18">Berkeley</strain>
    </source>
</reference>
<reference evidence="16 18" key="5">
    <citation type="journal article" date="2002" name="Genome Biol.">
        <title>Heterochromatic sequences in a Drosophila whole-genome shotgun assembly.</title>
        <authorList>
            <person name="Hoskins R.A."/>
            <person name="Smith C.D."/>
            <person name="Carlson J.W."/>
            <person name="Carvalho A.B."/>
            <person name="Halpern A."/>
            <person name="Kaminker J.S."/>
            <person name="Kennedy C."/>
            <person name="Mungall C.J."/>
            <person name="Sullivan B.A."/>
            <person name="Sutton G.G."/>
            <person name="Yasuhara J.C."/>
            <person name="Wakimoto B.T."/>
            <person name="Myers E.W."/>
            <person name="Celniker S.E."/>
            <person name="Rubin G.M."/>
            <person name="Karpen G.H."/>
        </authorList>
    </citation>
    <scope>NUCLEOTIDE SEQUENCE [LARGE SCALE GENOMIC DNA]</scope>
    <source>
        <strain evidence="18">Berkeley</strain>
    </source>
</reference>
<proteinExistence type="inferred from homology"/>
<keyword evidence="7" id="KW-0297">G-protein coupled receptor</keyword>